<dbReference type="GO" id="GO:0004523">
    <property type="term" value="F:RNA-DNA hybrid ribonuclease activity"/>
    <property type="evidence" value="ECO:0007669"/>
    <property type="project" value="UniProtKB-UniRule"/>
</dbReference>
<evidence type="ECO:0000256" key="8">
    <source>
        <dbReference type="ARBA" id="ARBA00022723"/>
    </source>
</evidence>
<dbReference type="InterPro" id="IPR036397">
    <property type="entry name" value="RNaseH_sf"/>
</dbReference>
<evidence type="ECO:0000259" key="14">
    <source>
        <dbReference type="PROSITE" id="PS51975"/>
    </source>
</evidence>
<organism evidence="15 16">
    <name type="scientific">Bifidobacterium dolichotidis</name>
    <dbReference type="NCBI Taxonomy" id="2306976"/>
    <lineage>
        <taxon>Bacteria</taxon>
        <taxon>Bacillati</taxon>
        <taxon>Actinomycetota</taxon>
        <taxon>Actinomycetes</taxon>
        <taxon>Bifidobacteriales</taxon>
        <taxon>Bifidobacteriaceae</taxon>
        <taxon>Bifidobacterium</taxon>
    </lineage>
</organism>
<evidence type="ECO:0000256" key="5">
    <source>
        <dbReference type="ARBA" id="ARBA00007383"/>
    </source>
</evidence>
<evidence type="ECO:0000256" key="7">
    <source>
        <dbReference type="ARBA" id="ARBA00022722"/>
    </source>
</evidence>
<evidence type="ECO:0000256" key="3">
    <source>
        <dbReference type="ARBA" id="ARBA00004065"/>
    </source>
</evidence>
<evidence type="ECO:0000256" key="11">
    <source>
        <dbReference type="ARBA" id="ARBA00023211"/>
    </source>
</evidence>
<evidence type="ECO:0000256" key="4">
    <source>
        <dbReference type="ARBA" id="ARBA00004496"/>
    </source>
</evidence>
<dbReference type="Proteomes" id="UP000287609">
    <property type="component" value="Unassembled WGS sequence"/>
</dbReference>
<keyword evidence="6" id="KW-0963">Cytoplasm</keyword>
<accession>A0A430FQG8</accession>
<dbReference type="CDD" id="cd07182">
    <property type="entry name" value="RNase_HII_bacteria_HII_like"/>
    <property type="match status" value="1"/>
</dbReference>
<dbReference type="GO" id="GO:0043137">
    <property type="term" value="P:DNA replication, removal of RNA primer"/>
    <property type="evidence" value="ECO:0007669"/>
    <property type="project" value="TreeGrafter"/>
</dbReference>
<comment type="caution">
    <text evidence="15">The sequence shown here is derived from an EMBL/GenBank/DDBJ whole genome shotgun (WGS) entry which is preliminary data.</text>
</comment>
<sequence>MPSVVPTLELEQELAAQGFDAIVGFDEVGRGSLAGPVMVGCVAIWARDLPKLQVPAHVADSKMLTARRRENMLEDLENWVAAWAVGQASNHEIDEWGISHALGIAALRALTHVELQLGARGSQVPDETQIAAHGKLDLATAASSATVSALRAGEETAAAADASADGLPLRIGAILDGPYDYITKAVSTFEAPDVPIPPHVVTKVKGDQHCATVASAAVIAKVIRDHLMMQLAERPEYAPYQWASNKGYGSKAHREAIAAYGPCDLHRITWKLS</sequence>
<comment type="subcellular location">
    <subcellularLocation>
        <location evidence="4">Cytoplasm</location>
    </subcellularLocation>
</comment>
<dbReference type="GO" id="GO:0032299">
    <property type="term" value="C:ribonuclease H2 complex"/>
    <property type="evidence" value="ECO:0007669"/>
    <property type="project" value="TreeGrafter"/>
</dbReference>
<keyword evidence="8 12" id="KW-0479">Metal-binding</keyword>
<keyword evidence="11" id="KW-0464">Manganese</keyword>
<feature type="binding site" evidence="12">
    <location>
        <position position="27"/>
    </location>
    <ligand>
        <name>a divalent metal cation</name>
        <dbReference type="ChEBI" id="CHEBI:60240"/>
    </ligand>
</feature>
<protein>
    <recommendedName>
        <fullName evidence="13">Ribonuclease</fullName>
        <ecNumber evidence="13">3.1.26.4</ecNumber>
    </recommendedName>
</protein>
<keyword evidence="10 12" id="KW-0378">Hydrolase</keyword>
<dbReference type="PANTHER" id="PTHR10954">
    <property type="entry name" value="RIBONUCLEASE H2 SUBUNIT A"/>
    <property type="match status" value="1"/>
</dbReference>
<dbReference type="InterPro" id="IPR022898">
    <property type="entry name" value="RNase_HII"/>
</dbReference>
<dbReference type="Gene3D" id="3.30.420.10">
    <property type="entry name" value="Ribonuclease H-like superfamily/Ribonuclease H"/>
    <property type="match status" value="1"/>
</dbReference>
<feature type="binding site" evidence="12">
    <location>
        <position position="26"/>
    </location>
    <ligand>
        <name>a divalent metal cation</name>
        <dbReference type="ChEBI" id="CHEBI:60240"/>
    </ligand>
</feature>
<comment type="cofactor">
    <cofactor evidence="2">
        <name>Mg(2+)</name>
        <dbReference type="ChEBI" id="CHEBI:18420"/>
    </cofactor>
</comment>
<dbReference type="InterPro" id="IPR012337">
    <property type="entry name" value="RNaseH-like_sf"/>
</dbReference>
<dbReference type="SUPFAM" id="SSF53098">
    <property type="entry name" value="Ribonuclease H-like"/>
    <property type="match status" value="1"/>
</dbReference>
<evidence type="ECO:0000256" key="9">
    <source>
        <dbReference type="ARBA" id="ARBA00022759"/>
    </source>
</evidence>
<dbReference type="OrthoDB" id="9803420at2"/>
<dbReference type="EC" id="3.1.26.4" evidence="13"/>
<evidence type="ECO:0000256" key="10">
    <source>
        <dbReference type="ARBA" id="ARBA00022801"/>
    </source>
</evidence>
<evidence type="ECO:0000313" key="15">
    <source>
        <dbReference type="EMBL" id="RSX55070.1"/>
    </source>
</evidence>
<dbReference type="InterPro" id="IPR024567">
    <property type="entry name" value="RNase_HII/HIII_dom"/>
</dbReference>
<dbReference type="EMBL" id="QXGM01000002">
    <property type="protein sequence ID" value="RSX55070.1"/>
    <property type="molecule type" value="Genomic_DNA"/>
</dbReference>
<reference evidence="15 16" key="1">
    <citation type="submission" date="2018-09" db="EMBL/GenBank/DDBJ databases">
        <title>Characterization of the phylogenetic diversity of five novel species belonging to the genus Bifidobacterium.</title>
        <authorList>
            <person name="Lugli G.A."/>
            <person name="Duranti S."/>
            <person name="Milani C."/>
        </authorList>
    </citation>
    <scope>NUCLEOTIDE SEQUENCE [LARGE SCALE GENOMIC DNA]</scope>
    <source>
        <strain evidence="15 16">2036B</strain>
    </source>
</reference>
<feature type="binding site" evidence="12">
    <location>
        <position position="161"/>
    </location>
    <ligand>
        <name>a divalent metal cation</name>
        <dbReference type="ChEBI" id="CHEBI:60240"/>
    </ligand>
</feature>
<evidence type="ECO:0000313" key="16">
    <source>
        <dbReference type="Proteomes" id="UP000287609"/>
    </source>
</evidence>
<evidence type="ECO:0000256" key="13">
    <source>
        <dbReference type="RuleBase" id="RU003515"/>
    </source>
</evidence>
<proteinExistence type="inferred from homology"/>
<dbReference type="GO" id="GO:0006298">
    <property type="term" value="P:mismatch repair"/>
    <property type="evidence" value="ECO:0007669"/>
    <property type="project" value="TreeGrafter"/>
</dbReference>
<keyword evidence="9 12" id="KW-0255">Endonuclease</keyword>
<dbReference type="GO" id="GO:0003723">
    <property type="term" value="F:RNA binding"/>
    <property type="evidence" value="ECO:0007669"/>
    <property type="project" value="UniProtKB-UniRule"/>
</dbReference>
<comment type="function">
    <text evidence="3 13">Endonuclease that specifically degrades the RNA of RNA-DNA hybrids.</text>
</comment>
<dbReference type="AlphaFoldDB" id="A0A430FQG8"/>
<name>A0A430FQG8_9BIFI</name>
<dbReference type="RefSeq" id="WP_125963747.1">
    <property type="nucleotide sequence ID" value="NZ_QXGM01000002.1"/>
</dbReference>
<evidence type="ECO:0000256" key="12">
    <source>
        <dbReference type="PROSITE-ProRule" id="PRU01319"/>
    </source>
</evidence>
<keyword evidence="16" id="KW-1185">Reference proteome</keyword>
<keyword evidence="7 12" id="KW-0540">Nuclease</keyword>
<comment type="catalytic activity">
    <reaction evidence="1 12 13">
        <text>Endonucleolytic cleavage to 5'-phosphomonoester.</text>
        <dbReference type="EC" id="3.1.26.4"/>
    </reaction>
</comment>
<dbReference type="PROSITE" id="PS51975">
    <property type="entry name" value="RNASE_H_2"/>
    <property type="match status" value="1"/>
</dbReference>
<dbReference type="GO" id="GO:0005737">
    <property type="term" value="C:cytoplasm"/>
    <property type="evidence" value="ECO:0007669"/>
    <property type="project" value="UniProtKB-SubCell"/>
</dbReference>
<dbReference type="NCBIfam" id="NF000595">
    <property type="entry name" value="PRK00015.1-3"/>
    <property type="match status" value="1"/>
</dbReference>
<dbReference type="PANTHER" id="PTHR10954:SF18">
    <property type="entry name" value="RIBONUCLEASE HII"/>
    <property type="match status" value="1"/>
</dbReference>
<dbReference type="GO" id="GO:0046872">
    <property type="term" value="F:metal ion binding"/>
    <property type="evidence" value="ECO:0007669"/>
    <property type="project" value="UniProtKB-KW"/>
</dbReference>
<evidence type="ECO:0000256" key="1">
    <source>
        <dbReference type="ARBA" id="ARBA00000077"/>
    </source>
</evidence>
<dbReference type="Pfam" id="PF01351">
    <property type="entry name" value="RNase_HII"/>
    <property type="match status" value="2"/>
</dbReference>
<comment type="cofactor">
    <cofactor evidence="12">
        <name>Mn(2+)</name>
        <dbReference type="ChEBI" id="CHEBI:29035"/>
    </cofactor>
    <cofactor evidence="12">
        <name>Mg(2+)</name>
        <dbReference type="ChEBI" id="CHEBI:18420"/>
    </cofactor>
    <text evidence="12">Manganese or magnesium. Binds 1 divalent metal ion per monomer in the absence of substrate. May bind a second metal ion after substrate binding.</text>
</comment>
<gene>
    <name evidence="15" type="ORF">D2E26_1124</name>
</gene>
<evidence type="ECO:0000256" key="6">
    <source>
        <dbReference type="ARBA" id="ARBA00022490"/>
    </source>
</evidence>
<comment type="similarity">
    <text evidence="5 13">Belongs to the RNase HII family.</text>
</comment>
<evidence type="ECO:0000256" key="2">
    <source>
        <dbReference type="ARBA" id="ARBA00001946"/>
    </source>
</evidence>
<feature type="domain" description="RNase H type-2" evidence="14">
    <location>
        <begin position="20"/>
        <end position="273"/>
    </location>
</feature>
<dbReference type="InterPro" id="IPR001352">
    <property type="entry name" value="RNase_HII/HIII"/>
</dbReference>